<dbReference type="SMART" id="SM00155">
    <property type="entry name" value="PLDc"/>
    <property type="match status" value="2"/>
</dbReference>
<name>A0ABD6ACJ5_9EURY</name>
<reference evidence="6 7" key="1">
    <citation type="journal article" date="2019" name="Int. J. Syst. Evol. Microbiol.">
        <title>The Global Catalogue of Microorganisms (GCM) 10K type strain sequencing project: providing services to taxonomists for standard genome sequencing and annotation.</title>
        <authorList>
            <consortium name="The Broad Institute Genomics Platform"/>
            <consortium name="The Broad Institute Genome Sequencing Center for Infectious Disease"/>
            <person name="Wu L."/>
            <person name="Ma J."/>
        </authorList>
    </citation>
    <scope>NUCLEOTIDE SEQUENCE [LARGE SCALE GENOMIC DNA]</scope>
    <source>
        <strain evidence="6 7">PSR21</strain>
    </source>
</reference>
<evidence type="ECO:0000259" key="5">
    <source>
        <dbReference type="PROSITE" id="PS50035"/>
    </source>
</evidence>
<accession>A0ABD6ACJ5</accession>
<keyword evidence="7" id="KW-1185">Reference proteome</keyword>
<dbReference type="PANTHER" id="PTHR43856:SF1">
    <property type="entry name" value="MITOCHONDRIAL CARDIOLIPIN HYDROLASE"/>
    <property type="match status" value="1"/>
</dbReference>
<dbReference type="InterPro" id="IPR025202">
    <property type="entry name" value="PLD-like_dom"/>
</dbReference>
<dbReference type="GO" id="GO:0016042">
    <property type="term" value="P:lipid catabolic process"/>
    <property type="evidence" value="ECO:0007669"/>
    <property type="project" value="UniProtKB-KW"/>
</dbReference>
<dbReference type="Gene3D" id="3.30.870.10">
    <property type="entry name" value="Endonuclease Chain A"/>
    <property type="match status" value="2"/>
</dbReference>
<feature type="region of interest" description="Disordered" evidence="4">
    <location>
        <begin position="33"/>
        <end position="57"/>
    </location>
</feature>
<dbReference type="CDD" id="cd09128">
    <property type="entry name" value="PLDc_unchar1_2"/>
    <property type="match status" value="1"/>
</dbReference>
<dbReference type="PANTHER" id="PTHR43856">
    <property type="entry name" value="CARDIOLIPIN HYDROLASE"/>
    <property type="match status" value="1"/>
</dbReference>
<dbReference type="SUPFAM" id="SSF56024">
    <property type="entry name" value="Phospholipase D/nuclease"/>
    <property type="match status" value="2"/>
</dbReference>
<evidence type="ECO:0000256" key="3">
    <source>
        <dbReference type="ARBA" id="ARBA00023098"/>
    </source>
</evidence>
<evidence type="ECO:0000313" key="6">
    <source>
        <dbReference type="EMBL" id="MFC7318166.1"/>
    </source>
</evidence>
<proteinExistence type="predicted"/>
<comment type="caution">
    <text evidence="6">The sequence shown here is derived from an EMBL/GenBank/DDBJ whole genome shotgun (WGS) entry which is preliminary data.</text>
</comment>
<dbReference type="GO" id="GO:0016787">
    <property type="term" value="F:hydrolase activity"/>
    <property type="evidence" value="ECO:0007669"/>
    <property type="project" value="UniProtKB-KW"/>
</dbReference>
<feature type="compositionally biased region" description="Polar residues" evidence="4">
    <location>
        <begin position="33"/>
        <end position="45"/>
    </location>
</feature>
<dbReference type="Pfam" id="PF13091">
    <property type="entry name" value="PLDc_2"/>
    <property type="match status" value="2"/>
</dbReference>
<gene>
    <name evidence="6" type="ORF">ACFQPE_15385</name>
</gene>
<keyword evidence="1" id="KW-0378">Hydrolase</keyword>
<evidence type="ECO:0000313" key="7">
    <source>
        <dbReference type="Proteomes" id="UP001596547"/>
    </source>
</evidence>
<dbReference type="GeneID" id="79315145"/>
<keyword evidence="3" id="KW-0443">Lipid metabolism</keyword>
<keyword evidence="2" id="KW-0442">Lipid degradation</keyword>
<organism evidence="6 7">
    <name type="scientific">Halomarina halobia</name>
    <dbReference type="NCBI Taxonomy" id="3033386"/>
    <lineage>
        <taxon>Archaea</taxon>
        <taxon>Methanobacteriati</taxon>
        <taxon>Methanobacteriota</taxon>
        <taxon>Stenosarchaea group</taxon>
        <taxon>Halobacteria</taxon>
        <taxon>Halobacteriales</taxon>
        <taxon>Natronomonadaceae</taxon>
        <taxon>Halomarina</taxon>
    </lineage>
</organism>
<evidence type="ECO:0000256" key="4">
    <source>
        <dbReference type="SAM" id="MobiDB-lite"/>
    </source>
</evidence>
<dbReference type="AlphaFoldDB" id="A0ABD6ACJ5"/>
<dbReference type="RefSeq" id="WP_276305557.1">
    <property type="nucleotide sequence ID" value="NZ_CP119992.1"/>
</dbReference>
<evidence type="ECO:0000256" key="2">
    <source>
        <dbReference type="ARBA" id="ARBA00022963"/>
    </source>
</evidence>
<dbReference type="PROSITE" id="PS50035">
    <property type="entry name" value="PLD"/>
    <property type="match status" value="1"/>
</dbReference>
<protein>
    <submittedName>
        <fullName evidence="6">Phospholipase D-like domain-containing protein</fullName>
    </submittedName>
</protein>
<sequence length="568" mass="59861">MRRVVLVRLIVVLGLLVAASPQATAALVDSGQQGATSAGNATLDGNATGGPDRHPRLVGVYPNPVAADDAGEFVVLDAPAGTRLGTYRLADDETAVALPNATVGGRVVLTPVPERTRRLVDDRIVAVDALPRLANAGEPLRLSRDGAVVDALGYRDAPEGELYVRRVGRFRPLGATDRPVVASGPANATAFLLPDAPEVPTRVLAGAEERILLAGYTFTSDRVADELVRAHRRGVRVAVLVEGDPVGGTTTAQARALDRLVAAGIAVRAVDGPRARYAYHHAKYAVADDRALVLTENWKPSGAGGRSSRGWGVVVRDARTAAALAETFRADAGWLDARPWGTVRRNLTLVNESVAAGDYPRRIEPERLRVERVRVLAAPDNAERALRGVLGNATRSIDVVQVSLGGPDGPLAGAAIAAARRGVRVRVLLSGAWYVREENAALAERLNALADEEGIPLSARLADPRGRFEKVHAKGVVVDDRLAVVGSLNWNAHAARENREVALVLEGEAVGGYYARAFEADWHASASGDGREPRVPIGLLAGIAAAAAATAALGRRIEFEEGGGSDRY</sequence>
<dbReference type="EMBL" id="JBHTBF010000002">
    <property type="protein sequence ID" value="MFC7318166.1"/>
    <property type="molecule type" value="Genomic_DNA"/>
</dbReference>
<dbReference type="InterPro" id="IPR001736">
    <property type="entry name" value="PLipase_D/transphosphatidylase"/>
</dbReference>
<evidence type="ECO:0000256" key="1">
    <source>
        <dbReference type="ARBA" id="ARBA00022801"/>
    </source>
</evidence>
<dbReference type="Proteomes" id="UP001596547">
    <property type="component" value="Unassembled WGS sequence"/>
</dbReference>
<dbReference type="InterPro" id="IPR051406">
    <property type="entry name" value="PLD_domain"/>
</dbReference>
<feature type="domain" description="PLD phosphodiesterase" evidence="5">
    <location>
        <begin position="467"/>
        <end position="494"/>
    </location>
</feature>